<dbReference type="EnsemblPlants" id="AET2Gv20368300.4">
    <property type="protein sequence ID" value="AET2Gv20368300.4"/>
    <property type="gene ID" value="AET2Gv20368300"/>
</dbReference>
<sequence>NIDVACACLCLFSLVPAEKMVQGSRHCLRFGRPCHFTWTTRTIVCGR</sequence>
<reference evidence="2" key="4">
    <citation type="submission" date="2019-03" db="UniProtKB">
        <authorList>
            <consortium name="EnsemblPlants"/>
        </authorList>
    </citation>
    <scope>IDENTIFICATION</scope>
</reference>
<feature type="signal peptide" evidence="1">
    <location>
        <begin position="1"/>
        <end position="17"/>
    </location>
</feature>
<reference evidence="3" key="1">
    <citation type="journal article" date="2014" name="Science">
        <title>Ancient hybridizations among the ancestral genomes of bread wheat.</title>
        <authorList>
            <consortium name="International Wheat Genome Sequencing Consortium,"/>
            <person name="Marcussen T."/>
            <person name="Sandve S.R."/>
            <person name="Heier L."/>
            <person name="Spannagl M."/>
            <person name="Pfeifer M."/>
            <person name="Jakobsen K.S."/>
            <person name="Wulff B.B."/>
            <person name="Steuernagel B."/>
            <person name="Mayer K.F."/>
            <person name="Olsen O.A."/>
        </authorList>
    </citation>
    <scope>NUCLEOTIDE SEQUENCE [LARGE SCALE GENOMIC DNA]</scope>
    <source>
        <strain evidence="3">cv. AL8/78</strain>
    </source>
</reference>
<dbReference type="Gramene" id="AET2Gv20368300.4">
    <property type="protein sequence ID" value="AET2Gv20368300.4"/>
    <property type="gene ID" value="AET2Gv20368300"/>
</dbReference>
<reference evidence="2" key="5">
    <citation type="journal article" date="2021" name="G3 (Bethesda)">
        <title>Aegilops tauschii genome assembly Aet v5.0 features greater sequence contiguity and improved annotation.</title>
        <authorList>
            <person name="Wang L."/>
            <person name="Zhu T."/>
            <person name="Rodriguez J.C."/>
            <person name="Deal K.R."/>
            <person name="Dubcovsky J."/>
            <person name="McGuire P.E."/>
            <person name="Lux T."/>
            <person name="Spannagl M."/>
            <person name="Mayer K.F.X."/>
            <person name="Baldrich P."/>
            <person name="Meyers B.C."/>
            <person name="Huo N."/>
            <person name="Gu Y.Q."/>
            <person name="Zhou H."/>
            <person name="Devos K.M."/>
            <person name="Bennetzen J.L."/>
            <person name="Unver T."/>
            <person name="Budak H."/>
            <person name="Gulick P.J."/>
            <person name="Galiba G."/>
            <person name="Kalapos B."/>
            <person name="Nelson D.R."/>
            <person name="Li P."/>
            <person name="You F.M."/>
            <person name="Luo M.C."/>
            <person name="Dvorak J."/>
        </authorList>
    </citation>
    <scope>NUCLEOTIDE SEQUENCE [LARGE SCALE GENOMIC DNA]</scope>
    <source>
        <strain evidence="2">cv. AL8/78</strain>
    </source>
</reference>
<evidence type="ECO:0000256" key="1">
    <source>
        <dbReference type="SAM" id="SignalP"/>
    </source>
</evidence>
<name>A0A453B5E3_AEGTS</name>
<proteinExistence type="predicted"/>
<organism evidence="2 3">
    <name type="scientific">Aegilops tauschii subsp. strangulata</name>
    <name type="common">Goatgrass</name>
    <dbReference type="NCBI Taxonomy" id="200361"/>
    <lineage>
        <taxon>Eukaryota</taxon>
        <taxon>Viridiplantae</taxon>
        <taxon>Streptophyta</taxon>
        <taxon>Embryophyta</taxon>
        <taxon>Tracheophyta</taxon>
        <taxon>Spermatophyta</taxon>
        <taxon>Magnoliopsida</taxon>
        <taxon>Liliopsida</taxon>
        <taxon>Poales</taxon>
        <taxon>Poaceae</taxon>
        <taxon>BOP clade</taxon>
        <taxon>Pooideae</taxon>
        <taxon>Triticodae</taxon>
        <taxon>Triticeae</taxon>
        <taxon>Triticinae</taxon>
        <taxon>Aegilops</taxon>
    </lineage>
</organism>
<accession>A0A453B5E3</accession>
<dbReference type="Proteomes" id="UP000015105">
    <property type="component" value="Chromosome 2D"/>
</dbReference>
<reference evidence="2" key="3">
    <citation type="journal article" date="2017" name="Nature">
        <title>Genome sequence of the progenitor of the wheat D genome Aegilops tauschii.</title>
        <authorList>
            <person name="Luo M.C."/>
            <person name="Gu Y.Q."/>
            <person name="Puiu D."/>
            <person name="Wang H."/>
            <person name="Twardziok S.O."/>
            <person name="Deal K.R."/>
            <person name="Huo N."/>
            <person name="Zhu T."/>
            <person name="Wang L."/>
            <person name="Wang Y."/>
            <person name="McGuire P.E."/>
            <person name="Liu S."/>
            <person name="Long H."/>
            <person name="Ramasamy R.K."/>
            <person name="Rodriguez J.C."/>
            <person name="Van S.L."/>
            <person name="Yuan L."/>
            <person name="Wang Z."/>
            <person name="Xia Z."/>
            <person name="Xiao L."/>
            <person name="Anderson O.D."/>
            <person name="Ouyang S."/>
            <person name="Liang Y."/>
            <person name="Zimin A.V."/>
            <person name="Pertea G."/>
            <person name="Qi P."/>
            <person name="Bennetzen J.L."/>
            <person name="Dai X."/>
            <person name="Dawson M.W."/>
            <person name="Muller H.G."/>
            <person name="Kugler K."/>
            <person name="Rivarola-Duarte L."/>
            <person name="Spannagl M."/>
            <person name="Mayer K.F.X."/>
            <person name="Lu F.H."/>
            <person name="Bevan M.W."/>
            <person name="Leroy P."/>
            <person name="Li P."/>
            <person name="You F.M."/>
            <person name="Sun Q."/>
            <person name="Liu Z."/>
            <person name="Lyons E."/>
            <person name="Wicker T."/>
            <person name="Salzberg S.L."/>
            <person name="Devos K.M."/>
            <person name="Dvorak J."/>
        </authorList>
    </citation>
    <scope>NUCLEOTIDE SEQUENCE [LARGE SCALE GENOMIC DNA]</scope>
    <source>
        <strain evidence="2">cv. AL8/78</strain>
    </source>
</reference>
<dbReference type="AlphaFoldDB" id="A0A453B5E3"/>
<reference evidence="3" key="2">
    <citation type="journal article" date="2017" name="Nat. Plants">
        <title>The Aegilops tauschii genome reveals multiple impacts of transposons.</title>
        <authorList>
            <person name="Zhao G."/>
            <person name="Zou C."/>
            <person name="Li K."/>
            <person name="Wang K."/>
            <person name="Li T."/>
            <person name="Gao L."/>
            <person name="Zhang X."/>
            <person name="Wang H."/>
            <person name="Yang Z."/>
            <person name="Liu X."/>
            <person name="Jiang W."/>
            <person name="Mao L."/>
            <person name="Kong X."/>
            <person name="Jiao Y."/>
            <person name="Jia J."/>
        </authorList>
    </citation>
    <scope>NUCLEOTIDE SEQUENCE [LARGE SCALE GENOMIC DNA]</scope>
    <source>
        <strain evidence="3">cv. AL8/78</strain>
    </source>
</reference>
<evidence type="ECO:0000313" key="3">
    <source>
        <dbReference type="Proteomes" id="UP000015105"/>
    </source>
</evidence>
<keyword evidence="3" id="KW-1185">Reference proteome</keyword>
<evidence type="ECO:0000313" key="2">
    <source>
        <dbReference type="EnsemblPlants" id="AET2Gv20368300.4"/>
    </source>
</evidence>
<protein>
    <submittedName>
        <fullName evidence="2">Uncharacterized protein</fullName>
    </submittedName>
</protein>
<keyword evidence="1" id="KW-0732">Signal</keyword>
<feature type="chain" id="PRO_5019265054" evidence="1">
    <location>
        <begin position="18"/>
        <end position="47"/>
    </location>
</feature>